<proteinExistence type="predicted"/>
<sequence>MVIFGNTCYISRDREHLNKFDSKSDKGIFLGYSTSSRDYRVCNYRTGTIIGSTNVSIDDFAPSTKMASYEDGLSSPMSEEEYPGLDLVVDFLITQTESVIIGPLNQGVRTRKQIAKEISHVCYVSKEEPKNVKEALNHGEWFLAIARGVESFVRSDVWYLVPRQTNTNVVGTKWIFKNKTDEQGNVVRNKARLVAQG</sequence>
<evidence type="ECO:0000259" key="1">
    <source>
        <dbReference type="Pfam" id="PF25597"/>
    </source>
</evidence>
<reference evidence="2" key="1">
    <citation type="journal article" date="2019" name="Science">
        <title>Mutation of a bHLH transcription factor allowed almond domestication.</title>
        <authorList>
            <person name="Sanchez-Perez R."/>
            <person name="Pavan S."/>
            <person name="Mazzeo R."/>
            <person name="Moldovan C."/>
            <person name="Aiese Cigliano R."/>
            <person name="Del Cueto J."/>
            <person name="Ricciardi F."/>
            <person name="Lotti C."/>
            <person name="Ricciardi L."/>
            <person name="Dicenta F."/>
            <person name="Lopez-Marques R.L."/>
            <person name="Lindberg Moller B."/>
        </authorList>
    </citation>
    <scope>NUCLEOTIDE SEQUENCE</scope>
</reference>
<dbReference type="EMBL" id="AP020384">
    <property type="protein sequence ID" value="BBN67341.1"/>
    <property type="molecule type" value="Genomic_DNA"/>
</dbReference>
<evidence type="ECO:0000313" key="2">
    <source>
        <dbReference type="EMBL" id="BBN67341.1"/>
    </source>
</evidence>
<name>A0A5H2XSV5_PRUDU</name>
<dbReference type="Pfam" id="PF25597">
    <property type="entry name" value="SH3_retrovirus"/>
    <property type="match status" value="1"/>
</dbReference>
<protein>
    <recommendedName>
        <fullName evidence="1">Retroviral polymerase SH3-like domain-containing protein</fullName>
    </recommendedName>
</protein>
<dbReference type="AlphaFoldDB" id="A0A5H2XSV5"/>
<accession>A0A5H2XSV5</accession>
<dbReference type="InterPro" id="IPR057670">
    <property type="entry name" value="SH3_retrovirus"/>
</dbReference>
<feature type="domain" description="Retroviral polymerase SH3-like" evidence="1">
    <location>
        <begin position="7"/>
        <end position="59"/>
    </location>
</feature>
<organism evidence="2">
    <name type="scientific">Prunus dulcis</name>
    <name type="common">Almond</name>
    <name type="synonym">Amygdalus dulcis</name>
    <dbReference type="NCBI Taxonomy" id="3755"/>
    <lineage>
        <taxon>Eukaryota</taxon>
        <taxon>Viridiplantae</taxon>
        <taxon>Streptophyta</taxon>
        <taxon>Embryophyta</taxon>
        <taxon>Tracheophyta</taxon>
        <taxon>Spermatophyta</taxon>
        <taxon>Magnoliopsida</taxon>
        <taxon>eudicotyledons</taxon>
        <taxon>Gunneridae</taxon>
        <taxon>Pentapetalae</taxon>
        <taxon>rosids</taxon>
        <taxon>fabids</taxon>
        <taxon>Rosales</taxon>
        <taxon>Rosaceae</taxon>
        <taxon>Amygdaloideae</taxon>
        <taxon>Amygdaleae</taxon>
        <taxon>Prunus</taxon>
    </lineage>
</organism>
<gene>
    <name evidence="2" type="ORF">Prudu_47S000100</name>
</gene>